<dbReference type="EMBL" id="AMZH03003019">
    <property type="protein sequence ID" value="RRT73678.1"/>
    <property type="molecule type" value="Genomic_DNA"/>
</dbReference>
<organism evidence="2 3">
    <name type="scientific">Ensete ventricosum</name>
    <name type="common">Abyssinian banana</name>
    <name type="synonym">Musa ensete</name>
    <dbReference type="NCBI Taxonomy" id="4639"/>
    <lineage>
        <taxon>Eukaryota</taxon>
        <taxon>Viridiplantae</taxon>
        <taxon>Streptophyta</taxon>
        <taxon>Embryophyta</taxon>
        <taxon>Tracheophyta</taxon>
        <taxon>Spermatophyta</taxon>
        <taxon>Magnoliopsida</taxon>
        <taxon>Liliopsida</taxon>
        <taxon>Zingiberales</taxon>
        <taxon>Musaceae</taxon>
        <taxon>Ensete</taxon>
    </lineage>
</organism>
<dbReference type="Proteomes" id="UP000287651">
    <property type="component" value="Unassembled WGS sequence"/>
</dbReference>
<sequence>MPLTTSSSSSASSSTLCASSATPLSSSPCLLSQWHLKGRKSYPIPLLVCQSSALKGVGVYHQLPRASFYFVPPLVSPPRHLRKSPLPIFIPYCHLVTCERPSTAVLNLRKA</sequence>
<comment type="caution">
    <text evidence="2">The sequence shown here is derived from an EMBL/GenBank/DDBJ whole genome shotgun (WGS) entry which is preliminary data.</text>
</comment>
<evidence type="ECO:0000313" key="3">
    <source>
        <dbReference type="Proteomes" id="UP000287651"/>
    </source>
</evidence>
<reference evidence="2 3" key="1">
    <citation type="journal article" date="2014" name="Agronomy (Basel)">
        <title>A Draft Genome Sequence for Ensete ventricosum, the Drought-Tolerant Tree Against Hunger.</title>
        <authorList>
            <person name="Harrison J."/>
            <person name="Moore K.A."/>
            <person name="Paszkiewicz K."/>
            <person name="Jones T."/>
            <person name="Grant M."/>
            <person name="Ambacheew D."/>
            <person name="Muzemil S."/>
            <person name="Studholme D.J."/>
        </authorList>
    </citation>
    <scope>NUCLEOTIDE SEQUENCE [LARGE SCALE GENOMIC DNA]</scope>
</reference>
<evidence type="ECO:0000313" key="2">
    <source>
        <dbReference type="EMBL" id="RRT73678.1"/>
    </source>
</evidence>
<name>A0A427ABQ6_ENSVE</name>
<proteinExistence type="predicted"/>
<dbReference type="AlphaFoldDB" id="A0A427ABQ6"/>
<gene>
    <name evidence="2" type="ORF">B296_00002948</name>
</gene>
<accession>A0A427ABQ6</accession>
<protein>
    <submittedName>
        <fullName evidence="2">Uncharacterized protein</fullName>
    </submittedName>
</protein>
<evidence type="ECO:0000256" key="1">
    <source>
        <dbReference type="SAM" id="MobiDB-lite"/>
    </source>
</evidence>
<feature type="region of interest" description="Disordered" evidence="1">
    <location>
        <begin position="1"/>
        <end position="26"/>
    </location>
</feature>